<evidence type="ECO:0000313" key="7">
    <source>
        <dbReference type="Proteomes" id="UP001567538"/>
    </source>
</evidence>
<accession>A0ABD1I8F7</accession>
<evidence type="ECO:0000256" key="3">
    <source>
        <dbReference type="ARBA" id="ARBA00022525"/>
    </source>
</evidence>
<comment type="subcellular location">
    <subcellularLocation>
        <location evidence="4">Secreted</location>
        <location evidence="4">Extracellular space</location>
        <location evidence="4">Apoplast</location>
    </subcellularLocation>
</comment>
<dbReference type="GO" id="GO:0048046">
    <property type="term" value="C:apoplast"/>
    <property type="evidence" value="ECO:0007669"/>
    <property type="project" value="UniProtKB-SubCell"/>
</dbReference>
<dbReference type="AlphaFoldDB" id="A0ABD1I8F7"/>
<feature type="signal peptide" evidence="4">
    <location>
        <begin position="1"/>
        <end position="19"/>
    </location>
</feature>
<keyword evidence="5" id="KW-1133">Transmembrane helix</keyword>
<comment type="subunit">
    <text evidence="2 4">Homodimer.</text>
</comment>
<dbReference type="Pfam" id="PF03018">
    <property type="entry name" value="Dirigent"/>
    <property type="match status" value="1"/>
</dbReference>
<organism evidence="6 7">
    <name type="scientific">Salvia divinorum</name>
    <name type="common">Maria pastora</name>
    <name type="synonym">Diviner's sage</name>
    <dbReference type="NCBI Taxonomy" id="28513"/>
    <lineage>
        <taxon>Eukaryota</taxon>
        <taxon>Viridiplantae</taxon>
        <taxon>Streptophyta</taxon>
        <taxon>Embryophyta</taxon>
        <taxon>Tracheophyta</taxon>
        <taxon>Spermatophyta</taxon>
        <taxon>Magnoliopsida</taxon>
        <taxon>eudicotyledons</taxon>
        <taxon>Gunneridae</taxon>
        <taxon>Pentapetalae</taxon>
        <taxon>asterids</taxon>
        <taxon>lamiids</taxon>
        <taxon>Lamiales</taxon>
        <taxon>Lamiaceae</taxon>
        <taxon>Nepetoideae</taxon>
        <taxon>Mentheae</taxon>
        <taxon>Salviinae</taxon>
        <taxon>Salvia</taxon>
        <taxon>Salvia subgen. Calosphace</taxon>
    </lineage>
</organism>
<evidence type="ECO:0000256" key="4">
    <source>
        <dbReference type="RuleBase" id="RU363099"/>
    </source>
</evidence>
<evidence type="ECO:0000256" key="2">
    <source>
        <dbReference type="ARBA" id="ARBA00011738"/>
    </source>
</evidence>
<dbReference type="InterPro" id="IPR004265">
    <property type="entry name" value="Dirigent"/>
</dbReference>
<keyword evidence="5" id="KW-0812">Transmembrane</keyword>
<reference evidence="6 7" key="1">
    <citation type="submission" date="2024-06" db="EMBL/GenBank/DDBJ databases">
        <title>A chromosome level genome sequence of Diviner's sage (Salvia divinorum).</title>
        <authorList>
            <person name="Ford S.A."/>
            <person name="Ro D.-K."/>
            <person name="Ness R.W."/>
            <person name="Phillips M.A."/>
        </authorList>
    </citation>
    <scope>NUCLEOTIDE SEQUENCE [LARGE SCALE GENOMIC DNA]</scope>
    <source>
        <strain evidence="6">SAF-2024a</strain>
        <tissue evidence="6">Leaf</tissue>
    </source>
</reference>
<dbReference type="Proteomes" id="UP001567538">
    <property type="component" value="Unassembled WGS sequence"/>
</dbReference>
<dbReference type="InterPro" id="IPR044859">
    <property type="entry name" value="Allene_oxi_cyc_Dirigent"/>
</dbReference>
<comment type="similarity">
    <text evidence="1 4">Belongs to the plant dirigent protein family.</text>
</comment>
<name>A0ABD1I8F7_SALDI</name>
<evidence type="ECO:0000313" key="6">
    <source>
        <dbReference type="EMBL" id="KAL1563919.1"/>
    </source>
</evidence>
<gene>
    <name evidence="6" type="ORF">AAHA92_06336</name>
</gene>
<evidence type="ECO:0000256" key="5">
    <source>
        <dbReference type="SAM" id="Phobius"/>
    </source>
</evidence>
<feature type="chain" id="PRO_5044533507" description="Dirigent protein" evidence="4">
    <location>
        <begin position="20"/>
        <end position="185"/>
    </location>
</feature>
<keyword evidence="5" id="KW-0472">Membrane</keyword>
<proteinExistence type="inferred from homology"/>
<evidence type="ECO:0000256" key="1">
    <source>
        <dbReference type="ARBA" id="ARBA00010746"/>
    </source>
</evidence>
<protein>
    <recommendedName>
        <fullName evidence="4">Dirigent protein</fullName>
    </recommendedName>
</protein>
<keyword evidence="3 4" id="KW-0964">Secreted</keyword>
<feature type="transmembrane region" description="Helical" evidence="5">
    <location>
        <begin position="99"/>
        <end position="123"/>
    </location>
</feature>
<keyword evidence="4" id="KW-0052">Apoplast</keyword>
<comment type="caution">
    <text evidence="6">The sequence shown here is derived from an EMBL/GenBank/DDBJ whole genome shotgun (WGS) entry which is preliminary data.</text>
</comment>
<dbReference type="PANTHER" id="PTHR21495">
    <property type="entry name" value="NUCLEOPORIN-RELATED"/>
    <property type="match status" value="1"/>
</dbReference>
<keyword evidence="7" id="KW-1185">Reference proteome</keyword>
<dbReference type="Gene3D" id="2.40.480.10">
    <property type="entry name" value="Allene oxide cyclase-like"/>
    <property type="match status" value="1"/>
</dbReference>
<dbReference type="GO" id="GO:0009699">
    <property type="term" value="P:phenylpropanoid biosynthetic process"/>
    <property type="evidence" value="ECO:0007669"/>
    <property type="project" value="UniProtKB-ARBA"/>
</dbReference>
<dbReference type="EMBL" id="JBEAFC010000003">
    <property type="protein sequence ID" value="KAL1563919.1"/>
    <property type="molecule type" value="Genomic_DNA"/>
</dbReference>
<keyword evidence="4" id="KW-0732">Signal</keyword>
<sequence>METVIIVSILIILVSAINAQSNEQNSWAKRVEREHEVATTLQFYFHDISGGPNPTSVRIAQATQTNNSSTFFGALVMIDDPLTIGPDPLSKIVGRARGLYGSSGLTVFSLIMAISYVFTYGIYDGSSFSLLSINQETKSPREMAIVGGTGLFRLARGYVIARTYSNNATVGAIVGYNVSLLTNKV</sequence>
<comment type="function">
    <text evidence="4">Dirigent proteins impart stereoselectivity on the phenoxy radical-coupling reaction, yielding optically active lignans from two molecules of coniferyl alcohol in the biosynthesis of lignans, flavonolignans, and alkaloids and thus plays a central role in plant secondary metabolism.</text>
</comment>